<dbReference type="RefSeq" id="WP_254259831.1">
    <property type="nucleotide sequence ID" value="NZ_AODM01000011.1"/>
</dbReference>
<keyword evidence="1" id="KW-0732">Signal</keyword>
<dbReference type="EMBL" id="AODM01000011">
    <property type="protein sequence ID" value="EUJ62878.1"/>
    <property type="molecule type" value="Genomic_DNA"/>
</dbReference>
<name>W7DW33_9LIST</name>
<feature type="signal peptide" evidence="1">
    <location>
        <begin position="1"/>
        <end position="29"/>
    </location>
</feature>
<gene>
    <name evidence="2" type="ORF">MCOL2_03601</name>
</gene>
<accession>W7DW33</accession>
<evidence type="ECO:0000313" key="2">
    <source>
        <dbReference type="EMBL" id="EUJ62878.1"/>
    </source>
</evidence>
<evidence type="ECO:0000313" key="3">
    <source>
        <dbReference type="Proteomes" id="UP000019241"/>
    </source>
</evidence>
<protein>
    <submittedName>
        <fullName evidence="2">Uncharacterized protein</fullName>
    </submittedName>
</protein>
<reference evidence="2 3" key="1">
    <citation type="submission" date="2012-12" db="EMBL/GenBank/DDBJ databases">
        <title>Novel taxa of Listeriaceae from agricultural environments in the United States.</title>
        <authorList>
            <person name="den Bakker H.C."/>
            <person name="Allred A."/>
            <person name="Warchocki S."/>
            <person name="Wright E.M."/>
            <person name="Burrell A."/>
            <person name="Nightingale K.K."/>
            <person name="Kephart D."/>
            <person name="Wiedmann M."/>
        </authorList>
    </citation>
    <scope>NUCLEOTIDE SEQUENCE [LARGE SCALE GENOMIC DNA]</scope>
    <source>
        <strain evidence="2 3">FSL S10-1203</strain>
    </source>
</reference>
<organism evidence="2 3">
    <name type="scientific">Listeria fleischmannii FSL S10-1203</name>
    <dbReference type="NCBI Taxonomy" id="1265822"/>
    <lineage>
        <taxon>Bacteria</taxon>
        <taxon>Bacillati</taxon>
        <taxon>Bacillota</taxon>
        <taxon>Bacilli</taxon>
        <taxon>Bacillales</taxon>
        <taxon>Listeriaceae</taxon>
        <taxon>Listeria</taxon>
    </lineage>
</organism>
<dbReference type="Proteomes" id="UP000019241">
    <property type="component" value="Unassembled WGS sequence"/>
</dbReference>
<evidence type="ECO:0000256" key="1">
    <source>
        <dbReference type="SAM" id="SignalP"/>
    </source>
</evidence>
<feature type="chain" id="PRO_5004891010" evidence="1">
    <location>
        <begin position="30"/>
        <end position="62"/>
    </location>
</feature>
<proteinExistence type="predicted"/>
<dbReference type="AlphaFoldDB" id="W7DW33"/>
<dbReference type="PATRIC" id="fig|1265822.4.peg.739"/>
<sequence>MLRKKYVKTVCTICLLVILTILFQPSAQASAPSAFNKIQANAIQKKNCSYTGKSKSKSGYNA</sequence>
<comment type="caution">
    <text evidence="2">The sequence shown here is derived from an EMBL/GenBank/DDBJ whole genome shotgun (WGS) entry which is preliminary data.</text>
</comment>